<reference evidence="4" key="1">
    <citation type="journal article" date="2023" name="IMA Fungus">
        <title>Comparative genomic study of the Penicillium genus elucidates a diverse pangenome and 15 lateral gene transfer events.</title>
        <authorList>
            <person name="Petersen C."/>
            <person name="Sorensen T."/>
            <person name="Nielsen M.R."/>
            <person name="Sondergaard T.E."/>
            <person name="Sorensen J.L."/>
            <person name="Fitzpatrick D.A."/>
            <person name="Frisvad J.C."/>
            <person name="Nielsen K.L."/>
        </authorList>
    </citation>
    <scope>NUCLEOTIDE SEQUENCE</scope>
    <source>
        <strain evidence="4">IBT 17514</strain>
    </source>
</reference>
<dbReference type="PRINTS" id="PR00080">
    <property type="entry name" value="SDRFAMILY"/>
</dbReference>
<evidence type="ECO:0000256" key="1">
    <source>
        <dbReference type="ARBA" id="ARBA00006484"/>
    </source>
</evidence>
<keyword evidence="2" id="KW-0521">NADP</keyword>
<comment type="similarity">
    <text evidence="1">Belongs to the short-chain dehydrogenases/reductases (SDR) family.</text>
</comment>
<name>A0AAD6HUJ9_9EURO</name>
<dbReference type="FunFam" id="3.40.50.720:FF:000084">
    <property type="entry name" value="Short-chain dehydrogenase reductase"/>
    <property type="match status" value="1"/>
</dbReference>
<keyword evidence="3" id="KW-0560">Oxidoreductase</keyword>
<dbReference type="Pfam" id="PF13561">
    <property type="entry name" value="adh_short_C2"/>
    <property type="match status" value="1"/>
</dbReference>
<dbReference type="AlphaFoldDB" id="A0AAD6HUJ9"/>
<organism evidence="4 5">
    <name type="scientific">Penicillium malachiteum</name>
    <dbReference type="NCBI Taxonomy" id="1324776"/>
    <lineage>
        <taxon>Eukaryota</taxon>
        <taxon>Fungi</taxon>
        <taxon>Dikarya</taxon>
        <taxon>Ascomycota</taxon>
        <taxon>Pezizomycotina</taxon>
        <taxon>Eurotiomycetes</taxon>
        <taxon>Eurotiomycetidae</taxon>
        <taxon>Eurotiales</taxon>
        <taxon>Aspergillaceae</taxon>
        <taxon>Penicillium</taxon>
    </lineage>
</organism>
<keyword evidence="5" id="KW-1185">Reference proteome</keyword>
<dbReference type="PANTHER" id="PTHR24321:SF8">
    <property type="entry name" value="ESTRADIOL 17-BETA-DEHYDROGENASE 8-RELATED"/>
    <property type="match status" value="1"/>
</dbReference>
<dbReference type="SUPFAM" id="SSF51735">
    <property type="entry name" value="NAD(P)-binding Rossmann-fold domains"/>
    <property type="match status" value="1"/>
</dbReference>
<dbReference type="GO" id="GO:0016491">
    <property type="term" value="F:oxidoreductase activity"/>
    <property type="evidence" value="ECO:0007669"/>
    <property type="project" value="UniProtKB-KW"/>
</dbReference>
<proteinExistence type="inferred from homology"/>
<reference evidence="4" key="2">
    <citation type="submission" date="2023-01" db="EMBL/GenBank/DDBJ databases">
        <authorList>
            <person name="Petersen C."/>
        </authorList>
    </citation>
    <scope>NUCLEOTIDE SEQUENCE</scope>
    <source>
        <strain evidence="4">IBT 17514</strain>
    </source>
</reference>
<dbReference type="PRINTS" id="PR00081">
    <property type="entry name" value="GDHRDH"/>
</dbReference>
<dbReference type="InterPro" id="IPR036291">
    <property type="entry name" value="NAD(P)-bd_dom_sf"/>
</dbReference>
<evidence type="ECO:0000256" key="2">
    <source>
        <dbReference type="ARBA" id="ARBA00022857"/>
    </source>
</evidence>
<comment type="caution">
    <text evidence="4">The sequence shown here is derived from an EMBL/GenBank/DDBJ whole genome shotgun (WGS) entry which is preliminary data.</text>
</comment>
<gene>
    <name evidence="4" type="ORF">N7493_001664</name>
</gene>
<evidence type="ECO:0000313" key="4">
    <source>
        <dbReference type="EMBL" id="KAJ5738509.1"/>
    </source>
</evidence>
<dbReference type="PANTHER" id="PTHR24321">
    <property type="entry name" value="DEHYDROGENASES, SHORT CHAIN"/>
    <property type="match status" value="1"/>
</dbReference>
<accession>A0AAD6HUJ9</accession>
<dbReference type="EMBL" id="JAQJAN010000002">
    <property type="protein sequence ID" value="KAJ5738509.1"/>
    <property type="molecule type" value="Genomic_DNA"/>
</dbReference>
<protein>
    <submittedName>
        <fullName evidence="4">Uncharacterized protein</fullName>
    </submittedName>
</protein>
<dbReference type="Gene3D" id="3.40.50.720">
    <property type="entry name" value="NAD(P)-binding Rossmann-like Domain"/>
    <property type="match status" value="1"/>
</dbReference>
<dbReference type="InterPro" id="IPR020904">
    <property type="entry name" value="Sc_DH/Rdtase_CS"/>
</dbReference>
<dbReference type="PROSITE" id="PS00061">
    <property type="entry name" value="ADH_SHORT"/>
    <property type="match status" value="1"/>
</dbReference>
<evidence type="ECO:0000313" key="5">
    <source>
        <dbReference type="Proteomes" id="UP001215712"/>
    </source>
</evidence>
<dbReference type="CDD" id="cd05233">
    <property type="entry name" value="SDR_c"/>
    <property type="match status" value="1"/>
</dbReference>
<evidence type="ECO:0000256" key="3">
    <source>
        <dbReference type="ARBA" id="ARBA00023002"/>
    </source>
</evidence>
<sequence length="252" mass="25967">MSFEGKVVAITGAASGIALSLAHLLGSRGAKLSLCDISKHSLDNLVQTLVTQGVEAFGTVVDVSSREAVDDWIASTINVYGRLDGAANVAGIELGFTNIENLPDETWDKMIAVNLTCVMYCVRAQIRVMGHGASIVNAASLAGIMGRSGIGAYACAKHGVVGLTKTVAKEVGVKGIRVNAVAPGPIETPMLNRLLQSAPSSTSSTTTNTYSNLPLQRKGEAEEVAKTIAFLLSDDTSFTTGAIVTVDGGAAA</sequence>
<dbReference type="InterPro" id="IPR002347">
    <property type="entry name" value="SDR_fam"/>
</dbReference>
<dbReference type="Proteomes" id="UP001215712">
    <property type="component" value="Unassembled WGS sequence"/>
</dbReference>